<gene>
    <name evidence="2" type="ORF">EGH25_07280</name>
</gene>
<dbReference type="RefSeq" id="WP_266087188.1">
    <property type="nucleotide sequence ID" value="NZ_RKLV01000006.1"/>
</dbReference>
<keyword evidence="2" id="KW-0238">DNA-binding</keyword>
<sequence>MPYRQFEGGREYLLRLENGRDWRGQIEEFADEEGIDAAWFNGMGAATDATIWFYDQDTKEYLPKEFDEPFEVAAAVGNVSFLDGERFAHTHVLLTREDGSTVGGHLDSATAFAGEVYVREFDGRVEREHDETTDLDLWSDDSLDGS</sequence>
<evidence type="ECO:0000259" key="1">
    <source>
        <dbReference type="PROSITE" id="PS51742"/>
    </source>
</evidence>
<dbReference type="Proteomes" id="UP001149411">
    <property type="component" value="Unassembled WGS sequence"/>
</dbReference>
<dbReference type="CDD" id="cd11378">
    <property type="entry name" value="DUF296"/>
    <property type="match status" value="1"/>
</dbReference>
<proteinExistence type="predicted"/>
<dbReference type="InterPro" id="IPR025707">
    <property type="entry name" value="DNA_bp_PD1"/>
</dbReference>
<reference evidence="2" key="1">
    <citation type="submission" date="2022-09" db="EMBL/GenBank/DDBJ databases">
        <title>Haloadaptaus new haloarchaeum isolated from saline soil.</title>
        <authorList>
            <person name="Duran-Viseras A."/>
            <person name="Sanchez-Porro C."/>
            <person name="Ventosa A."/>
        </authorList>
    </citation>
    <scope>NUCLEOTIDE SEQUENCE</scope>
    <source>
        <strain evidence="2">F3-133</strain>
    </source>
</reference>
<dbReference type="AlphaFoldDB" id="A0A9Q4C480"/>
<dbReference type="PROSITE" id="PS51742">
    <property type="entry name" value="PPC"/>
    <property type="match status" value="1"/>
</dbReference>
<keyword evidence="3" id="KW-1185">Reference proteome</keyword>
<accession>A0A9Q4C480</accession>
<comment type="caution">
    <text evidence="2">The sequence shown here is derived from an EMBL/GenBank/DDBJ whole genome shotgun (WGS) entry which is preliminary data.</text>
</comment>
<evidence type="ECO:0000313" key="2">
    <source>
        <dbReference type="EMBL" id="MCX2819153.1"/>
    </source>
</evidence>
<dbReference type="Pfam" id="PF03479">
    <property type="entry name" value="PCC"/>
    <property type="match status" value="1"/>
</dbReference>
<dbReference type="SUPFAM" id="SSF117856">
    <property type="entry name" value="AF0104/ALDC/Ptd012-like"/>
    <property type="match status" value="1"/>
</dbReference>
<name>A0A9Q4C480_9EURY</name>
<dbReference type="PIRSF" id="PIRSF016702">
    <property type="entry name" value="DNA_bp_PD1"/>
    <property type="match status" value="1"/>
</dbReference>
<dbReference type="GO" id="GO:0003677">
    <property type="term" value="F:DNA binding"/>
    <property type="evidence" value="ECO:0007669"/>
    <property type="project" value="UniProtKB-KW"/>
</dbReference>
<feature type="domain" description="PPC" evidence="1">
    <location>
        <begin position="6"/>
        <end position="141"/>
    </location>
</feature>
<dbReference type="Gene3D" id="3.30.1330.80">
    <property type="entry name" value="Hypothetical protein, similar to alpha- acetolactate decarboxylase, domain 2"/>
    <property type="match status" value="1"/>
</dbReference>
<protein>
    <submittedName>
        <fullName evidence="2">DNA-binding protein</fullName>
    </submittedName>
</protein>
<dbReference type="PANTHER" id="PTHR34988:SF1">
    <property type="entry name" value="DNA-BINDING PROTEIN"/>
    <property type="match status" value="1"/>
</dbReference>
<dbReference type="EMBL" id="RKLV01000006">
    <property type="protein sequence ID" value="MCX2819153.1"/>
    <property type="molecule type" value="Genomic_DNA"/>
</dbReference>
<organism evidence="2 3">
    <name type="scientific">Halorutilus salinus</name>
    <dbReference type="NCBI Taxonomy" id="2487751"/>
    <lineage>
        <taxon>Archaea</taxon>
        <taxon>Methanobacteriati</taxon>
        <taxon>Methanobacteriota</taxon>
        <taxon>Stenosarchaea group</taxon>
        <taxon>Halobacteria</taxon>
        <taxon>Halorutilales</taxon>
        <taxon>Halorutilaceae</taxon>
        <taxon>Halorutilus</taxon>
    </lineage>
</organism>
<dbReference type="InterPro" id="IPR005175">
    <property type="entry name" value="PPC_dom"/>
</dbReference>
<dbReference type="PANTHER" id="PTHR34988">
    <property type="entry name" value="PROTEIN, PUTATIVE-RELATED"/>
    <property type="match status" value="1"/>
</dbReference>
<evidence type="ECO:0000313" key="3">
    <source>
        <dbReference type="Proteomes" id="UP001149411"/>
    </source>
</evidence>